<dbReference type="STRING" id="112234.SAMN05421768_10175"/>
<dbReference type="Proteomes" id="UP000186106">
    <property type="component" value="Unassembled WGS sequence"/>
</dbReference>
<organism evidence="2 3">
    <name type="scientific">Chryseobacterium joostei</name>
    <dbReference type="NCBI Taxonomy" id="112234"/>
    <lineage>
        <taxon>Bacteria</taxon>
        <taxon>Pseudomonadati</taxon>
        <taxon>Bacteroidota</taxon>
        <taxon>Flavobacteriia</taxon>
        <taxon>Flavobacteriales</taxon>
        <taxon>Weeksellaceae</taxon>
        <taxon>Chryseobacterium group</taxon>
        <taxon>Chryseobacterium</taxon>
    </lineage>
</organism>
<protein>
    <recommendedName>
        <fullName evidence="5">DUF2785 domain-containing protein</fullName>
    </recommendedName>
</protein>
<name>A0A1N7HSD0_9FLAO</name>
<dbReference type="AlphaFoldDB" id="A0A1N7HSD0"/>
<sequence length="264" mass="31863">MNEHQKKLLISLLIKKEEETRIEHPYDILIHSVLNTIDFEDLVNYHIENEYTEFKSSIFSNIEKRATTFNEHEKMYNSLKELLKADVSYHKSTRIRIILELLLPQLAEDYKTDFFNTFFYSKYTYDNKAALRYISFAETDVTEMLVDHFFVSGDKSYLNVLLKQENAHLLASNAEDLWFMDLSPYFKKRLIEICAFQDLEKFKFLRDIDYEFYILLLLIRNEIKPNKIMSELEKMPEEKQHFALLNFSKWIDFSYVEKKVKKYL</sequence>
<dbReference type="OrthoDB" id="1238577at2"/>
<evidence type="ECO:0000313" key="2">
    <source>
        <dbReference type="EMBL" id="SIS27784.1"/>
    </source>
</evidence>
<evidence type="ECO:0000313" key="1">
    <source>
        <dbReference type="EMBL" id="AZA99258.1"/>
    </source>
</evidence>
<dbReference type="EMBL" id="CP033926">
    <property type="protein sequence ID" value="AZA99258.1"/>
    <property type="molecule type" value="Genomic_DNA"/>
</dbReference>
<evidence type="ECO:0000313" key="4">
    <source>
        <dbReference type="Proteomes" id="UP000279541"/>
    </source>
</evidence>
<dbReference type="KEGG" id="cjt:EG359_06405"/>
<evidence type="ECO:0000313" key="3">
    <source>
        <dbReference type="Proteomes" id="UP000186106"/>
    </source>
</evidence>
<proteinExistence type="predicted"/>
<dbReference type="Proteomes" id="UP000279541">
    <property type="component" value="Chromosome"/>
</dbReference>
<reference evidence="1 4" key="2">
    <citation type="submission" date="2018-11" db="EMBL/GenBank/DDBJ databases">
        <title>Proposal to divide the Flavobacteriaceae and reorganize its genera based on Amino Acid Identity values calculated from whole genome sequences.</title>
        <authorList>
            <person name="Nicholson A.C."/>
            <person name="Gulvik C.A."/>
            <person name="Whitney A.M."/>
            <person name="Humrighouse B.W."/>
            <person name="Bell M."/>
            <person name="Holmes B."/>
            <person name="Steigerwalt A.G."/>
            <person name="Villarma A."/>
            <person name="Sheth M."/>
            <person name="Batra D."/>
            <person name="Pryor J."/>
            <person name="Bernardet J.-F."/>
            <person name="Hugo C."/>
            <person name="Kampfer P."/>
            <person name="Newman J."/>
            <person name="McQuiston J.R."/>
        </authorList>
    </citation>
    <scope>NUCLEOTIDE SEQUENCE [LARGE SCALE GENOMIC DNA]</scope>
    <source>
        <strain evidence="1 4">DSM 16927</strain>
    </source>
</reference>
<evidence type="ECO:0008006" key="5">
    <source>
        <dbReference type="Google" id="ProtNLM"/>
    </source>
</evidence>
<gene>
    <name evidence="1" type="ORF">EG359_06405</name>
    <name evidence="2" type="ORF">SAMN05421768_10175</name>
</gene>
<accession>A0A1N7HSD0</accession>
<dbReference type="RefSeq" id="WP_076350885.1">
    <property type="nucleotide sequence ID" value="NZ_CP033926.1"/>
</dbReference>
<reference evidence="2 3" key="1">
    <citation type="submission" date="2017-01" db="EMBL/GenBank/DDBJ databases">
        <authorList>
            <person name="Mah S.A."/>
            <person name="Swanson W.J."/>
            <person name="Moy G.W."/>
            <person name="Vacquier V.D."/>
        </authorList>
    </citation>
    <scope>NUCLEOTIDE SEQUENCE [LARGE SCALE GENOMIC DNA]</scope>
    <source>
        <strain evidence="2 3">DSM 16927</strain>
    </source>
</reference>
<keyword evidence="4" id="KW-1185">Reference proteome</keyword>
<dbReference type="EMBL" id="FTNZ01000001">
    <property type="protein sequence ID" value="SIS27784.1"/>
    <property type="molecule type" value="Genomic_DNA"/>
</dbReference>